<feature type="region of interest" description="Disordered" evidence="5">
    <location>
        <begin position="59"/>
        <end position="84"/>
    </location>
</feature>
<dbReference type="EMBL" id="JAPDRK010000006">
    <property type="protein sequence ID" value="KAJ9611458.1"/>
    <property type="molecule type" value="Genomic_DNA"/>
</dbReference>
<evidence type="ECO:0000313" key="8">
    <source>
        <dbReference type="EMBL" id="KAJ9611458.1"/>
    </source>
</evidence>
<keyword evidence="4 6" id="KW-0472">Membrane</keyword>
<comment type="caution">
    <text evidence="8">The sequence shown here is derived from an EMBL/GenBank/DDBJ whole genome shotgun (WGS) entry which is preliminary data.</text>
</comment>
<feature type="transmembrane region" description="Helical" evidence="6">
    <location>
        <begin position="333"/>
        <end position="355"/>
    </location>
</feature>
<evidence type="ECO:0000313" key="9">
    <source>
        <dbReference type="Proteomes" id="UP001172673"/>
    </source>
</evidence>
<dbReference type="GO" id="GO:0016020">
    <property type="term" value="C:membrane"/>
    <property type="evidence" value="ECO:0007669"/>
    <property type="project" value="UniProtKB-SubCell"/>
</dbReference>
<keyword evidence="9" id="KW-1185">Reference proteome</keyword>
<dbReference type="Proteomes" id="UP001172673">
    <property type="component" value="Unassembled WGS sequence"/>
</dbReference>
<accession>A0AA38XDH2</accession>
<dbReference type="PANTHER" id="PTHR31310">
    <property type="match status" value="1"/>
</dbReference>
<proteinExistence type="predicted"/>
<feature type="compositionally biased region" description="Low complexity" evidence="5">
    <location>
        <begin position="73"/>
        <end position="84"/>
    </location>
</feature>
<evidence type="ECO:0000256" key="1">
    <source>
        <dbReference type="ARBA" id="ARBA00004141"/>
    </source>
</evidence>
<dbReference type="PANTHER" id="PTHR31310:SF10">
    <property type="entry name" value="INOSITOLPHOSPHOTRANSFERASE AUR1_IPT1 DOMAIN-CONTAINING PROTEIN"/>
    <property type="match status" value="1"/>
</dbReference>
<evidence type="ECO:0000256" key="6">
    <source>
        <dbReference type="SAM" id="Phobius"/>
    </source>
</evidence>
<reference evidence="8" key="1">
    <citation type="submission" date="2022-10" db="EMBL/GenBank/DDBJ databases">
        <title>Culturing micro-colonial fungi from biological soil crusts in the Mojave desert and describing Neophaeococcomyces mojavensis, and introducing the new genera and species Taxawa tesnikishii.</title>
        <authorList>
            <person name="Kurbessoian T."/>
            <person name="Stajich J.E."/>
        </authorList>
    </citation>
    <scope>NUCLEOTIDE SEQUENCE</scope>
    <source>
        <strain evidence="8">TK_41</strain>
    </source>
</reference>
<feature type="transmembrane region" description="Helical" evidence="6">
    <location>
        <begin position="245"/>
        <end position="267"/>
    </location>
</feature>
<dbReference type="InterPro" id="IPR026841">
    <property type="entry name" value="Aur1/Ipt1"/>
</dbReference>
<feature type="transmembrane region" description="Helical" evidence="6">
    <location>
        <begin position="213"/>
        <end position="233"/>
    </location>
</feature>
<gene>
    <name evidence="8" type="ORF">H2200_004642</name>
</gene>
<feature type="transmembrane region" description="Helical" evidence="6">
    <location>
        <begin position="361"/>
        <end position="378"/>
    </location>
</feature>
<evidence type="ECO:0000256" key="3">
    <source>
        <dbReference type="ARBA" id="ARBA00022989"/>
    </source>
</evidence>
<dbReference type="CDD" id="cd03386">
    <property type="entry name" value="PAP2_Aur1_like"/>
    <property type="match status" value="1"/>
</dbReference>
<feature type="compositionally biased region" description="Polar residues" evidence="5">
    <location>
        <begin position="61"/>
        <end position="72"/>
    </location>
</feature>
<evidence type="ECO:0000259" key="7">
    <source>
        <dbReference type="Pfam" id="PF14378"/>
    </source>
</evidence>
<keyword evidence="3 6" id="KW-1133">Transmembrane helix</keyword>
<keyword evidence="2 6" id="KW-0812">Transmembrane</keyword>
<protein>
    <recommendedName>
        <fullName evidence="7">Inositolphosphotransferase Aur1/Ipt1 domain-containing protein</fullName>
    </recommendedName>
</protein>
<feature type="transmembrane region" description="Helical" evidence="6">
    <location>
        <begin position="303"/>
        <end position="321"/>
    </location>
</feature>
<comment type="subcellular location">
    <subcellularLocation>
        <location evidence="1">Membrane</location>
        <topology evidence="1">Multi-pass membrane protein</topology>
    </subcellularLocation>
</comment>
<name>A0AA38XDH2_9EURO</name>
<evidence type="ECO:0000256" key="4">
    <source>
        <dbReference type="ARBA" id="ARBA00023136"/>
    </source>
</evidence>
<dbReference type="Pfam" id="PF14378">
    <property type="entry name" value="PAP2_3"/>
    <property type="match status" value="1"/>
</dbReference>
<evidence type="ECO:0000256" key="2">
    <source>
        <dbReference type="ARBA" id="ARBA00022692"/>
    </source>
</evidence>
<feature type="transmembrane region" description="Helical" evidence="6">
    <location>
        <begin position="30"/>
        <end position="47"/>
    </location>
</feature>
<feature type="transmembrane region" description="Helical" evidence="6">
    <location>
        <begin position="138"/>
        <end position="158"/>
    </location>
</feature>
<organism evidence="8 9">
    <name type="scientific">Cladophialophora chaetospira</name>
    <dbReference type="NCBI Taxonomy" id="386627"/>
    <lineage>
        <taxon>Eukaryota</taxon>
        <taxon>Fungi</taxon>
        <taxon>Dikarya</taxon>
        <taxon>Ascomycota</taxon>
        <taxon>Pezizomycotina</taxon>
        <taxon>Eurotiomycetes</taxon>
        <taxon>Chaetothyriomycetidae</taxon>
        <taxon>Chaetothyriales</taxon>
        <taxon>Herpotrichiellaceae</taxon>
        <taxon>Cladophialophora</taxon>
    </lineage>
</organism>
<dbReference type="InterPro" id="IPR052185">
    <property type="entry name" value="IPC_Synthase-Related"/>
</dbReference>
<evidence type="ECO:0000256" key="5">
    <source>
        <dbReference type="SAM" id="MobiDB-lite"/>
    </source>
</evidence>
<feature type="domain" description="Inositolphosphotransferase Aur1/Ipt1" evidence="7">
    <location>
        <begin position="195"/>
        <end position="317"/>
    </location>
</feature>
<feature type="region of interest" description="Disordered" evidence="5">
    <location>
        <begin position="405"/>
        <end position="425"/>
    </location>
</feature>
<sequence length="425" mass="48361">MASTGAFNVTEAAVAAQPAMGGAQFASHTWMEPIIVVSIMTASLYFNRKHGFRIFDKSRGRSPTRSVLPHNNSQGSSPDGSFDSDSFLSESDAFNSSKHPPKKRNCCGMVVRTPNSSRFADNWHSRVLSKWPFLIEMFYWVLNLAFYALTKALAQVLFSTNDGLWQLAEDHGVMVLDIEHKSWLRFLFPIKESDFQAWFLNGHLTAITFLNRFYSLVHIPGTVSFLSWYYYAAPNHSTFATVRRTMTLGNFAAFFIFTFFPCMPPRLLPKEYGFLDTVRQQNAESVWVGGNYVNQLAAMPSLHFTYAFCVGSTFLYHSGIFRRSQRSEGRKPFYTQIIFLIAGIAYPMFVLTIIVATANHYWLDAVVAMCTTTLSLFGNKVWMFLLPAEDVLCWILRVDKPTPTTGDRLKRKEAQYQPVKDEEDP</sequence>
<dbReference type="AlphaFoldDB" id="A0AA38XDH2"/>